<evidence type="ECO:0000256" key="4">
    <source>
        <dbReference type="ARBA" id="ARBA00023242"/>
    </source>
</evidence>
<gene>
    <name evidence="8" type="ORF">ASPGLDRAFT_129203</name>
</gene>
<dbReference type="GO" id="GO:0051598">
    <property type="term" value="P:meiotic recombination checkpoint signaling"/>
    <property type="evidence" value="ECO:0007669"/>
    <property type="project" value="TreeGrafter"/>
</dbReference>
<dbReference type="GO" id="GO:0007130">
    <property type="term" value="P:synaptonemal complex assembly"/>
    <property type="evidence" value="ECO:0007669"/>
    <property type="project" value="TreeGrafter"/>
</dbReference>
<dbReference type="Gene3D" id="3.30.40.10">
    <property type="entry name" value="Zinc/RING finger domain, C3HC4 (zinc finger)"/>
    <property type="match status" value="1"/>
</dbReference>
<evidence type="ECO:0000256" key="3">
    <source>
        <dbReference type="ARBA" id="ARBA00022454"/>
    </source>
</evidence>
<proteinExistence type="predicted"/>
<feature type="compositionally biased region" description="Polar residues" evidence="6">
    <location>
        <begin position="597"/>
        <end position="606"/>
    </location>
</feature>
<dbReference type="GeneID" id="34457129"/>
<evidence type="ECO:0000256" key="2">
    <source>
        <dbReference type="ARBA" id="ARBA00004286"/>
    </source>
</evidence>
<dbReference type="RefSeq" id="XP_022399475.1">
    <property type="nucleotide sequence ID" value="XM_022540868.1"/>
</dbReference>
<keyword evidence="3" id="KW-0158">Chromosome</keyword>
<evidence type="ECO:0000259" key="7">
    <source>
        <dbReference type="PROSITE" id="PS50815"/>
    </source>
</evidence>
<dbReference type="PROSITE" id="PS50815">
    <property type="entry name" value="HORMA"/>
    <property type="match status" value="1"/>
</dbReference>
<dbReference type="SUPFAM" id="SSF56019">
    <property type="entry name" value="The spindle assembly checkpoint protein mad2"/>
    <property type="match status" value="1"/>
</dbReference>
<sequence length="700" mass="79210">MARIKYTGPLSTVQLQRAPVQNKTQAEFDEVSRLKLQECLAVRQQQSMEIVRIMLHVSFGTLFYLREFLPLGSFDDRDLKQTQREQKYSYEEFINGRTRTESPEESQDLGFGKGKRGQPLKIILRNSDPKADMILDLLEHGVFDALSKNYLEAIQLTVLIDKDEPQNVLETYTFSFKYTGARGDVNSRLESLSLDPVGCVADMKSAQTARTGLEMIVRRLITLSAFLPTLPNKRNLGIHLFYTEDCPPEYEPPGFAKSTHDTFKYPFNENWQRETQSCGTMNSGCHAVGLNVTSLKWTGPDSEGSEVLPRIPPQIEYNDKVQRAADIGLANEETPSIMLSRNESFLEATQDIAERQKLQMMIPTQVSSYPDSDLVPTQPICTVSATDIGGVDTDHNMRLSQKKTHQIEEFSRMQIPGLAKGTENLAIGLVKCQCGWDGEEPEMITCSFCRTRQHLLCYGFESPKDSRILDSHACYQCLLEPDETQLLREMHTLVLLRRALKIILDEGFPSKTSMFTQKLHCNGQTVVQITDLLRKHKFLQPTPGSKSKGFLQKGLPKFIVASAEDTRKRMQREILHPFAKIYHHVRPASSGRAYGQEPQSSNTGGNKSPGHKRRRTQVESHGQVERQDVLRPTTSLGNRSDKFGRGMMTSDRIRSQPQTPSSRHQSDENLLRRSSRKRRKISNYSRLIDVGAASSGDESN</sequence>
<dbReference type="GO" id="GO:0005694">
    <property type="term" value="C:chromosome"/>
    <property type="evidence" value="ECO:0007669"/>
    <property type="project" value="UniProtKB-SubCell"/>
</dbReference>
<dbReference type="InterPro" id="IPR036570">
    <property type="entry name" value="HORMA_dom_sf"/>
</dbReference>
<dbReference type="PANTHER" id="PTHR48225">
    <property type="entry name" value="HORMA DOMAIN-CONTAINING PROTEIN 1"/>
    <property type="match status" value="1"/>
</dbReference>
<protein>
    <recommendedName>
        <fullName evidence="7">HORMA domain-containing protein</fullName>
    </recommendedName>
</protein>
<keyword evidence="4" id="KW-0539">Nucleus</keyword>
<dbReference type="PANTHER" id="PTHR48225:SF7">
    <property type="entry name" value="MEIOSIS-SPECIFIC PROTEIN HOP1"/>
    <property type="match status" value="1"/>
</dbReference>
<dbReference type="InterPro" id="IPR051294">
    <property type="entry name" value="HORMA_MeioticProgression"/>
</dbReference>
<dbReference type="Proteomes" id="UP000184300">
    <property type="component" value="Unassembled WGS sequence"/>
</dbReference>
<feature type="compositionally biased region" description="Basic and acidic residues" evidence="6">
    <location>
        <begin position="616"/>
        <end position="629"/>
    </location>
</feature>
<dbReference type="GO" id="GO:0005634">
    <property type="term" value="C:nucleus"/>
    <property type="evidence" value="ECO:0007669"/>
    <property type="project" value="UniProtKB-SubCell"/>
</dbReference>
<evidence type="ECO:0000256" key="1">
    <source>
        <dbReference type="ARBA" id="ARBA00004123"/>
    </source>
</evidence>
<keyword evidence="9" id="KW-1185">Reference proteome</keyword>
<accession>A0A1L9VFS6</accession>
<reference evidence="9" key="1">
    <citation type="journal article" date="2017" name="Genome Biol.">
        <title>Comparative genomics reveals high biological diversity and specific adaptations in the industrially and medically important fungal genus Aspergillus.</title>
        <authorList>
            <person name="de Vries R.P."/>
            <person name="Riley R."/>
            <person name="Wiebenga A."/>
            <person name="Aguilar-Osorio G."/>
            <person name="Amillis S."/>
            <person name="Uchima C.A."/>
            <person name="Anderluh G."/>
            <person name="Asadollahi M."/>
            <person name="Askin M."/>
            <person name="Barry K."/>
            <person name="Battaglia E."/>
            <person name="Bayram O."/>
            <person name="Benocci T."/>
            <person name="Braus-Stromeyer S.A."/>
            <person name="Caldana C."/>
            <person name="Canovas D."/>
            <person name="Cerqueira G.C."/>
            <person name="Chen F."/>
            <person name="Chen W."/>
            <person name="Choi C."/>
            <person name="Clum A."/>
            <person name="Dos Santos R.A."/>
            <person name="Damasio A.R."/>
            <person name="Diallinas G."/>
            <person name="Emri T."/>
            <person name="Fekete E."/>
            <person name="Flipphi M."/>
            <person name="Freyberg S."/>
            <person name="Gallo A."/>
            <person name="Gournas C."/>
            <person name="Habgood R."/>
            <person name="Hainaut M."/>
            <person name="Harispe M.L."/>
            <person name="Henrissat B."/>
            <person name="Hilden K.S."/>
            <person name="Hope R."/>
            <person name="Hossain A."/>
            <person name="Karabika E."/>
            <person name="Karaffa L."/>
            <person name="Karanyi Z."/>
            <person name="Krasevec N."/>
            <person name="Kuo A."/>
            <person name="Kusch H."/>
            <person name="LaButti K."/>
            <person name="Lagendijk E.L."/>
            <person name="Lapidus A."/>
            <person name="Levasseur A."/>
            <person name="Lindquist E."/>
            <person name="Lipzen A."/>
            <person name="Logrieco A.F."/>
            <person name="MacCabe A."/>
            <person name="Maekelae M.R."/>
            <person name="Malavazi I."/>
            <person name="Melin P."/>
            <person name="Meyer V."/>
            <person name="Mielnichuk N."/>
            <person name="Miskei M."/>
            <person name="Molnar A.P."/>
            <person name="Mule G."/>
            <person name="Ngan C.Y."/>
            <person name="Orejas M."/>
            <person name="Orosz E."/>
            <person name="Ouedraogo J.P."/>
            <person name="Overkamp K.M."/>
            <person name="Park H.-S."/>
            <person name="Perrone G."/>
            <person name="Piumi F."/>
            <person name="Punt P.J."/>
            <person name="Ram A.F."/>
            <person name="Ramon A."/>
            <person name="Rauscher S."/>
            <person name="Record E."/>
            <person name="Riano-Pachon D.M."/>
            <person name="Robert V."/>
            <person name="Roehrig J."/>
            <person name="Ruller R."/>
            <person name="Salamov A."/>
            <person name="Salih N.S."/>
            <person name="Samson R.A."/>
            <person name="Sandor E."/>
            <person name="Sanguinetti M."/>
            <person name="Schuetze T."/>
            <person name="Sepcic K."/>
            <person name="Shelest E."/>
            <person name="Sherlock G."/>
            <person name="Sophianopoulou V."/>
            <person name="Squina F.M."/>
            <person name="Sun H."/>
            <person name="Susca A."/>
            <person name="Todd R.B."/>
            <person name="Tsang A."/>
            <person name="Unkles S.E."/>
            <person name="van de Wiele N."/>
            <person name="van Rossen-Uffink D."/>
            <person name="Oliveira J.V."/>
            <person name="Vesth T.C."/>
            <person name="Visser J."/>
            <person name="Yu J.-H."/>
            <person name="Zhou M."/>
            <person name="Andersen M.R."/>
            <person name="Archer D.B."/>
            <person name="Baker S.E."/>
            <person name="Benoit I."/>
            <person name="Brakhage A.A."/>
            <person name="Braus G.H."/>
            <person name="Fischer R."/>
            <person name="Frisvad J.C."/>
            <person name="Goldman G.H."/>
            <person name="Houbraken J."/>
            <person name="Oakley B."/>
            <person name="Pocsi I."/>
            <person name="Scazzocchio C."/>
            <person name="Seiboth B."/>
            <person name="vanKuyk P.A."/>
            <person name="Wortman J."/>
            <person name="Dyer P.S."/>
            <person name="Grigoriev I.V."/>
        </authorList>
    </citation>
    <scope>NUCLEOTIDE SEQUENCE [LARGE SCALE GENOMIC DNA]</scope>
    <source>
        <strain evidence="9">CBS 516.65</strain>
    </source>
</reference>
<name>A0A1L9VFS6_ASPGL</name>
<dbReference type="InterPro" id="IPR013083">
    <property type="entry name" value="Znf_RING/FYVE/PHD"/>
</dbReference>
<evidence type="ECO:0000256" key="6">
    <source>
        <dbReference type="SAM" id="MobiDB-lite"/>
    </source>
</evidence>
<evidence type="ECO:0000313" key="9">
    <source>
        <dbReference type="Proteomes" id="UP000184300"/>
    </source>
</evidence>
<evidence type="ECO:0000313" key="8">
    <source>
        <dbReference type="EMBL" id="OJJ82777.1"/>
    </source>
</evidence>
<dbReference type="SUPFAM" id="SSF57903">
    <property type="entry name" value="FYVE/PHD zinc finger"/>
    <property type="match status" value="1"/>
</dbReference>
<dbReference type="EMBL" id="KV878901">
    <property type="protein sequence ID" value="OJJ82777.1"/>
    <property type="molecule type" value="Genomic_DNA"/>
</dbReference>
<dbReference type="OrthoDB" id="1928087at2759"/>
<dbReference type="AlphaFoldDB" id="A0A1L9VFS6"/>
<keyword evidence="5" id="KW-0469">Meiosis</keyword>
<organism evidence="8 9">
    <name type="scientific">Aspergillus glaucus CBS 516.65</name>
    <dbReference type="NCBI Taxonomy" id="1160497"/>
    <lineage>
        <taxon>Eukaryota</taxon>
        <taxon>Fungi</taxon>
        <taxon>Dikarya</taxon>
        <taxon>Ascomycota</taxon>
        <taxon>Pezizomycotina</taxon>
        <taxon>Eurotiomycetes</taxon>
        <taxon>Eurotiomycetidae</taxon>
        <taxon>Eurotiales</taxon>
        <taxon>Aspergillaceae</taxon>
        <taxon>Aspergillus</taxon>
        <taxon>Aspergillus subgen. Aspergillus</taxon>
    </lineage>
</organism>
<dbReference type="VEuPathDB" id="FungiDB:ASPGLDRAFT_129203"/>
<dbReference type="STRING" id="1160497.A0A1L9VFS6"/>
<feature type="region of interest" description="Disordered" evidence="6">
    <location>
        <begin position="586"/>
        <end position="700"/>
    </location>
</feature>
<comment type="subcellular location">
    <subcellularLocation>
        <location evidence="2">Chromosome</location>
    </subcellularLocation>
    <subcellularLocation>
        <location evidence="1">Nucleus</location>
    </subcellularLocation>
</comment>
<dbReference type="Pfam" id="PF02301">
    <property type="entry name" value="HORMA"/>
    <property type="match status" value="1"/>
</dbReference>
<feature type="domain" description="HORMA" evidence="7">
    <location>
        <begin position="45"/>
        <end position="292"/>
    </location>
</feature>
<dbReference type="Gene3D" id="3.30.900.10">
    <property type="entry name" value="HORMA domain"/>
    <property type="match status" value="1"/>
</dbReference>
<dbReference type="InterPro" id="IPR003511">
    <property type="entry name" value="HORMA_dom"/>
</dbReference>
<evidence type="ECO:0000256" key="5">
    <source>
        <dbReference type="ARBA" id="ARBA00023254"/>
    </source>
</evidence>
<dbReference type="InterPro" id="IPR011011">
    <property type="entry name" value="Znf_FYVE_PHD"/>
</dbReference>